<sequence>MLYIVDQVIILATPMKITQQCGYLFYKQKTPRMWGLMLILK</sequence>
<gene>
    <name evidence="1" type="ORF">METZ01_LOCUS94634</name>
</gene>
<dbReference type="AlphaFoldDB" id="A0A381VN97"/>
<reference evidence="1" key="1">
    <citation type="submission" date="2018-05" db="EMBL/GenBank/DDBJ databases">
        <authorList>
            <person name="Lanie J.A."/>
            <person name="Ng W.-L."/>
            <person name="Kazmierczak K.M."/>
            <person name="Andrzejewski T.M."/>
            <person name="Davidsen T.M."/>
            <person name="Wayne K.J."/>
            <person name="Tettelin H."/>
            <person name="Glass J.I."/>
            <person name="Rusch D."/>
            <person name="Podicherti R."/>
            <person name="Tsui H.-C.T."/>
            <person name="Winkler M.E."/>
        </authorList>
    </citation>
    <scope>NUCLEOTIDE SEQUENCE</scope>
</reference>
<protein>
    <submittedName>
        <fullName evidence="1">Uncharacterized protein</fullName>
    </submittedName>
</protein>
<evidence type="ECO:0000313" key="1">
    <source>
        <dbReference type="EMBL" id="SVA41780.1"/>
    </source>
</evidence>
<name>A0A381VN97_9ZZZZ</name>
<dbReference type="EMBL" id="UINC01009312">
    <property type="protein sequence ID" value="SVA41780.1"/>
    <property type="molecule type" value="Genomic_DNA"/>
</dbReference>
<accession>A0A381VN97</accession>
<organism evidence="1">
    <name type="scientific">marine metagenome</name>
    <dbReference type="NCBI Taxonomy" id="408172"/>
    <lineage>
        <taxon>unclassified sequences</taxon>
        <taxon>metagenomes</taxon>
        <taxon>ecological metagenomes</taxon>
    </lineage>
</organism>
<proteinExistence type="predicted"/>